<keyword evidence="9 13" id="KW-0547">Nucleotide-binding</keyword>
<dbReference type="InterPro" id="IPR017945">
    <property type="entry name" value="DHBP_synth_RibB-like_a/b_dom"/>
</dbReference>
<dbReference type="InterPro" id="IPR010923">
    <property type="entry name" value="T(6)A37_SUA5"/>
</dbReference>
<dbReference type="Pfam" id="PF03481">
    <property type="entry name" value="Sua5_C"/>
    <property type="match status" value="1"/>
</dbReference>
<dbReference type="Gene3D" id="3.40.50.11030">
    <property type="entry name" value="Threonylcarbamoyl-AMP synthase, C-terminal domain"/>
    <property type="match status" value="1"/>
</dbReference>
<dbReference type="InterPro" id="IPR005145">
    <property type="entry name" value="Sua5_C"/>
</dbReference>
<dbReference type="AlphaFoldDB" id="H5SNK4"/>
<dbReference type="EC" id="2.7.7.87" evidence="3 13"/>
<feature type="binding site" evidence="14">
    <location>
        <position position="64"/>
    </location>
    <ligand>
        <name>L-threonine</name>
        <dbReference type="ChEBI" id="CHEBI:57926"/>
    </ligand>
</feature>
<evidence type="ECO:0000259" key="15">
    <source>
        <dbReference type="PROSITE" id="PS51163"/>
    </source>
</evidence>
<keyword evidence="10 13" id="KW-0067">ATP-binding</keyword>
<evidence type="ECO:0000256" key="4">
    <source>
        <dbReference type="ARBA" id="ARBA00015492"/>
    </source>
</evidence>
<feature type="binding site" evidence="14">
    <location>
        <position position="192"/>
    </location>
    <ligand>
        <name>ATP</name>
        <dbReference type="ChEBI" id="CHEBI:30616"/>
    </ligand>
</feature>
<dbReference type="NCBIfam" id="TIGR00057">
    <property type="entry name" value="L-threonylcarbamoyladenylate synthase"/>
    <property type="match status" value="1"/>
</dbReference>
<accession>H5SNK4</accession>
<keyword evidence="8 13" id="KW-0548">Nucleotidyltransferase</keyword>
<name>H5SNK4_9BACT</name>
<evidence type="ECO:0000256" key="10">
    <source>
        <dbReference type="ARBA" id="ARBA00022840"/>
    </source>
</evidence>
<feature type="binding site" evidence="14">
    <location>
        <position position="140"/>
    </location>
    <ligand>
        <name>ATP</name>
        <dbReference type="ChEBI" id="CHEBI:30616"/>
    </ligand>
</feature>
<dbReference type="EMBL" id="AP011783">
    <property type="protein sequence ID" value="BAL57740.1"/>
    <property type="molecule type" value="Genomic_DNA"/>
</dbReference>
<evidence type="ECO:0000256" key="12">
    <source>
        <dbReference type="ARBA" id="ARBA00048366"/>
    </source>
</evidence>
<evidence type="ECO:0000256" key="6">
    <source>
        <dbReference type="ARBA" id="ARBA00022679"/>
    </source>
</evidence>
<gene>
    <name evidence="16" type="ORF">HGMM_F52D02C19</name>
</gene>
<feature type="binding site" evidence="14">
    <location>
        <position position="138"/>
    </location>
    <ligand>
        <name>L-threonine</name>
        <dbReference type="ChEBI" id="CHEBI:57926"/>
    </ligand>
</feature>
<comment type="catalytic activity">
    <reaction evidence="12 13">
        <text>L-threonine + hydrogencarbonate + ATP = L-threonylcarbamoyladenylate + diphosphate + H2O</text>
        <dbReference type="Rhea" id="RHEA:36407"/>
        <dbReference type="ChEBI" id="CHEBI:15377"/>
        <dbReference type="ChEBI" id="CHEBI:17544"/>
        <dbReference type="ChEBI" id="CHEBI:30616"/>
        <dbReference type="ChEBI" id="CHEBI:33019"/>
        <dbReference type="ChEBI" id="CHEBI:57926"/>
        <dbReference type="ChEBI" id="CHEBI:73682"/>
        <dbReference type="EC" id="2.7.7.87"/>
    </reaction>
</comment>
<evidence type="ECO:0000256" key="8">
    <source>
        <dbReference type="ARBA" id="ARBA00022695"/>
    </source>
</evidence>
<feature type="binding site" evidence="14">
    <location>
        <position position="148"/>
    </location>
    <ligand>
        <name>ATP</name>
        <dbReference type="ChEBI" id="CHEBI:30616"/>
    </ligand>
</feature>
<evidence type="ECO:0000256" key="11">
    <source>
        <dbReference type="ARBA" id="ARBA00029774"/>
    </source>
</evidence>
<evidence type="ECO:0000256" key="14">
    <source>
        <dbReference type="PIRSR" id="PIRSR004930-1"/>
    </source>
</evidence>
<dbReference type="GO" id="GO:0003725">
    <property type="term" value="F:double-stranded RNA binding"/>
    <property type="evidence" value="ECO:0007669"/>
    <property type="project" value="UniProtKB-UniRule"/>
</dbReference>
<keyword evidence="7 13" id="KW-0819">tRNA processing</keyword>
<dbReference type="Pfam" id="PF01300">
    <property type="entry name" value="Sua5_yciO_yrdC"/>
    <property type="match status" value="1"/>
</dbReference>
<comment type="function">
    <text evidence="13">Required for the formation of a threonylcarbamoyl group on adenosine at position 37 (t(6)A37) in tRNAs that read codons beginning with adenine.</text>
</comment>
<feature type="binding site" evidence="14">
    <location>
        <position position="230"/>
    </location>
    <ligand>
        <name>ATP</name>
        <dbReference type="ChEBI" id="CHEBI:30616"/>
    </ligand>
</feature>
<dbReference type="InterPro" id="IPR038385">
    <property type="entry name" value="Sua5/YwlC_C"/>
</dbReference>
<feature type="binding site" evidence="14">
    <location>
        <position position="178"/>
    </location>
    <ligand>
        <name>L-threonine</name>
        <dbReference type="ChEBI" id="CHEBI:57926"/>
    </ligand>
</feature>
<feature type="binding site" evidence="14">
    <location>
        <position position="118"/>
    </location>
    <ligand>
        <name>ATP</name>
        <dbReference type="ChEBI" id="CHEBI:30616"/>
    </ligand>
</feature>
<evidence type="ECO:0000256" key="2">
    <source>
        <dbReference type="ARBA" id="ARBA00007663"/>
    </source>
</evidence>
<dbReference type="GO" id="GO:0061710">
    <property type="term" value="F:L-threonylcarbamoyladenylate synthase"/>
    <property type="evidence" value="ECO:0007669"/>
    <property type="project" value="UniProtKB-EC"/>
</dbReference>
<dbReference type="GO" id="GO:0005524">
    <property type="term" value="F:ATP binding"/>
    <property type="evidence" value="ECO:0007669"/>
    <property type="project" value="UniProtKB-UniRule"/>
</dbReference>
<organism evidence="16">
    <name type="scientific">uncultured Acetothermia bacterium</name>
    <dbReference type="NCBI Taxonomy" id="236499"/>
    <lineage>
        <taxon>Bacteria</taxon>
        <taxon>Candidatus Bipolaricaulota</taxon>
        <taxon>environmental samples</taxon>
    </lineage>
</organism>
<feature type="binding site" evidence="14">
    <location>
        <position position="114"/>
    </location>
    <ligand>
        <name>ATP</name>
        <dbReference type="ChEBI" id="CHEBI:30616"/>
    </ligand>
</feature>
<dbReference type="GO" id="GO:0006450">
    <property type="term" value="P:regulation of translational fidelity"/>
    <property type="evidence" value="ECO:0007669"/>
    <property type="project" value="TreeGrafter"/>
</dbReference>
<comment type="similarity">
    <text evidence="2 13">Belongs to the SUA5 family.</text>
</comment>
<dbReference type="FunFam" id="3.90.870.10:FF:000008">
    <property type="entry name" value="Threonylcarbamoyl-AMP synthase"/>
    <property type="match status" value="1"/>
</dbReference>
<dbReference type="GO" id="GO:0005737">
    <property type="term" value="C:cytoplasm"/>
    <property type="evidence" value="ECO:0007669"/>
    <property type="project" value="UniProtKB-SubCell"/>
</dbReference>
<sequence>MRTEILPADDAALERAAHVIRAGGLVAFPTETVYGLGADALNPDAVRKIFIAKERPSDDPLIVHIASVEQLSLLVRYIPPKAHTLTERFWPGPLTLVLPKAERVPAVTTGGLDTVAVRAPAHPVARALIERSGCPIAAPSANRFGRPSPTTASHVWEDLHGRIDLILDGGPTPIGVESTVLDLTQEPPMILRPGGVTLEELQEILGEVRVLGSSLSEAAKRSPGTRWRHYAPRAKLILAEPEELEQIVRDLLKGGQRVGLMVVGPHPALRAPLSRSYGRGAGGEGLVTVVMPADMNEYARRLFAALRELDARGVEVIVVEKLEERGLGRAIMDRLRRASLDEQFFV</sequence>
<evidence type="ECO:0000256" key="7">
    <source>
        <dbReference type="ARBA" id="ARBA00022694"/>
    </source>
</evidence>
<protein>
    <recommendedName>
        <fullName evidence="4 13">Threonylcarbamoyl-AMP synthase</fullName>
        <shortName evidence="13">TC-AMP synthase</shortName>
        <ecNumber evidence="3 13">2.7.7.87</ecNumber>
    </recommendedName>
    <alternativeName>
        <fullName evidence="11 13">L-threonylcarbamoyladenylate synthase</fullName>
    </alternativeName>
</protein>
<feature type="binding site" evidence="14">
    <location>
        <position position="55"/>
    </location>
    <ligand>
        <name>ATP</name>
        <dbReference type="ChEBI" id="CHEBI:30616"/>
    </ligand>
</feature>
<evidence type="ECO:0000256" key="9">
    <source>
        <dbReference type="ARBA" id="ARBA00022741"/>
    </source>
</evidence>
<evidence type="ECO:0000256" key="13">
    <source>
        <dbReference type="PIRNR" id="PIRNR004930"/>
    </source>
</evidence>
<evidence type="ECO:0000256" key="5">
    <source>
        <dbReference type="ARBA" id="ARBA00022490"/>
    </source>
</evidence>
<reference evidence="16" key="1">
    <citation type="journal article" date="2005" name="Environ. Microbiol.">
        <title>Genetic and functional properties of uncultivated thermophilic crenarchaeotes from a subsurface gold mine as revealed by analysis of genome fragments.</title>
        <authorList>
            <person name="Nunoura T."/>
            <person name="Hirayama H."/>
            <person name="Takami H."/>
            <person name="Oida H."/>
            <person name="Nishi S."/>
            <person name="Shimamura S."/>
            <person name="Suzuki Y."/>
            <person name="Inagaki F."/>
            <person name="Takai K."/>
            <person name="Nealson K.H."/>
            <person name="Horikoshi K."/>
        </authorList>
    </citation>
    <scope>NUCLEOTIDE SEQUENCE</scope>
</reference>
<dbReference type="InterPro" id="IPR050156">
    <property type="entry name" value="TC-AMP_synthase_SUA5"/>
</dbReference>
<reference evidence="16" key="2">
    <citation type="journal article" date="2012" name="PLoS ONE">
        <title>A Deeply Branching Thermophilic Bacterium with an Ancient Acetyl-CoA Pathway Dominates a Subsurface Ecosystem.</title>
        <authorList>
            <person name="Takami H."/>
            <person name="Noguchi H."/>
            <person name="Takaki Y."/>
            <person name="Uchiyama I."/>
            <person name="Toyoda A."/>
            <person name="Nishi S."/>
            <person name="Chee G.-J."/>
            <person name="Arai W."/>
            <person name="Nunoura T."/>
            <person name="Itoh T."/>
            <person name="Hattori M."/>
            <person name="Takai K."/>
        </authorList>
    </citation>
    <scope>NUCLEOTIDE SEQUENCE</scope>
</reference>
<evidence type="ECO:0000313" key="16">
    <source>
        <dbReference type="EMBL" id="BAL57740.1"/>
    </source>
</evidence>
<dbReference type="PIRSF" id="PIRSF004930">
    <property type="entry name" value="Tln_factor_SUA5"/>
    <property type="match status" value="1"/>
</dbReference>
<feature type="binding site" evidence="14">
    <location>
        <position position="32"/>
    </location>
    <ligand>
        <name>L-threonine</name>
        <dbReference type="ChEBI" id="CHEBI:57926"/>
    </ligand>
</feature>
<dbReference type="GO" id="GO:0008033">
    <property type="term" value="P:tRNA processing"/>
    <property type="evidence" value="ECO:0007669"/>
    <property type="project" value="UniProtKB-KW"/>
</dbReference>
<evidence type="ECO:0000256" key="3">
    <source>
        <dbReference type="ARBA" id="ARBA00012584"/>
    </source>
</evidence>
<proteinExistence type="inferred from homology"/>
<dbReference type="PROSITE" id="PS51163">
    <property type="entry name" value="YRDC"/>
    <property type="match status" value="1"/>
</dbReference>
<dbReference type="PANTHER" id="PTHR17490:SF16">
    <property type="entry name" value="THREONYLCARBAMOYL-AMP SYNTHASE"/>
    <property type="match status" value="1"/>
</dbReference>
<feature type="domain" description="YrdC-like" evidence="15">
    <location>
        <begin position="10"/>
        <end position="196"/>
    </location>
</feature>
<dbReference type="SUPFAM" id="SSF55821">
    <property type="entry name" value="YrdC/RibB"/>
    <property type="match status" value="1"/>
</dbReference>
<dbReference type="InterPro" id="IPR006070">
    <property type="entry name" value="Sua5-like_dom"/>
</dbReference>
<evidence type="ECO:0000256" key="1">
    <source>
        <dbReference type="ARBA" id="ARBA00004496"/>
    </source>
</evidence>
<dbReference type="Gene3D" id="3.90.870.10">
    <property type="entry name" value="DHBP synthase"/>
    <property type="match status" value="1"/>
</dbReference>
<dbReference type="PANTHER" id="PTHR17490">
    <property type="entry name" value="SUA5"/>
    <property type="match status" value="1"/>
</dbReference>
<keyword evidence="5 13" id="KW-0963">Cytoplasm</keyword>
<dbReference type="GO" id="GO:0000049">
    <property type="term" value="F:tRNA binding"/>
    <property type="evidence" value="ECO:0007669"/>
    <property type="project" value="TreeGrafter"/>
</dbReference>
<keyword evidence="6 13" id="KW-0808">Transferase</keyword>
<comment type="subcellular location">
    <subcellularLocation>
        <location evidence="1 13">Cytoplasm</location>
    </subcellularLocation>
</comment>